<evidence type="ECO:0000256" key="1">
    <source>
        <dbReference type="ARBA" id="ARBA00010688"/>
    </source>
</evidence>
<evidence type="ECO:0000256" key="4">
    <source>
        <dbReference type="ARBA" id="ARBA00022777"/>
    </source>
</evidence>
<dbReference type="SUPFAM" id="SSF53613">
    <property type="entry name" value="Ribokinase-like"/>
    <property type="match status" value="1"/>
</dbReference>
<accession>A0A6J4NRQ8</accession>
<evidence type="ECO:0000256" key="7">
    <source>
        <dbReference type="SAM" id="MobiDB-lite"/>
    </source>
</evidence>
<dbReference type="GO" id="GO:0005524">
    <property type="term" value="F:ATP binding"/>
    <property type="evidence" value="ECO:0007669"/>
    <property type="project" value="UniProtKB-KW"/>
</dbReference>
<dbReference type="PRINTS" id="PR00990">
    <property type="entry name" value="RIBOKINASE"/>
</dbReference>
<comment type="similarity">
    <text evidence="1 6">Belongs to the carbohydrate kinase PfkB family.</text>
</comment>
<evidence type="ECO:0000256" key="3">
    <source>
        <dbReference type="ARBA" id="ARBA00022741"/>
    </source>
</evidence>
<dbReference type="InterPro" id="IPR050306">
    <property type="entry name" value="PfkB_Carbo_kinase"/>
</dbReference>
<sequence>MAGEALVDVVVPVTGQSRRSPGGSPLNVAVGLARLGLETQLVTEIGDDDAGRMVLEHVRGSGVTVDDASVVPGATTSTATATLDEQGAATYSFELRWTLGPRTLPPDATALHVGSLGTALRPGRDTVLALVEQAVDAGILVTFDPNVRPTITPDAEQAWHEVLEVAEAADVVKLSDEDLEFLQPGTTIAAAASSLLRGRTRLLVVTSGGTGAFAVSPAGSVEVHSRPVDVVDTVGAGDSFMAALVAVAVQHGLDELHDDRLEAYLSAAHEAAAVTVSRPGADPPSLGELPPGWPRLS</sequence>
<organism evidence="9">
    <name type="scientific">uncultured Nocardioidaceae bacterium</name>
    <dbReference type="NCBI Taxonomy" id="253824"/>
    <lineage>
        <taxon>Bacteria</taxon>
        <taxon>Bacillati</taxon>
        <taxon>Actinomycetota</taxon>
        <taxon>Actinomycetes</taxon>
        <taxon>Propionibacteriales</taxon>
        <taxon>Nocardioidaceae</taxon>
        <taxon>environmental samples</taxon>
    </lineage>
</organism>
<dbReference type="GO" id="GO:0008865">
    <property type="term" value="F:fructokinase activity"/>
    <property type="evidence" value="ECO:0007669"/>
    <property type="project" value="UniProtKB-EC"/>
</dbReference>
<feature type="region of interest" description="Disordered" evidence="7">
    <location>
        <begin position="275"/>
        <end position="297"/>
    </location>
</feature>
<dbReference type="EMBL" id="CADCUK010000208">
    <property type="protein sequence ID" value="CAA9396461.1"/>
    <property type="molecule type" value="Genomic_DNA"/>
</dbReference>
<evidence type="ECO:0000256" key="5">
    <source>
        <dbReference type="ARBA" id="ARBA00022840"/>
    </source>
</evidence>
<reference evidence="9" key="1">
    <citation type="submission" date="2020-02" db="EMBL/GenBank/DDBJ databases">
        <authorList>
            <person name="Meier V. D."/>
        </authorList>
    </citation>
    <scope>NUCLEOTIDE SEQUENCE</scope>
    <source>
        <strain evidence="9">AVDCRST_MAG47</strain>
    </source>
</reference>
<dbReference type="InterPro" id="IPR029056">
    <property type="entry name" value="Ribokinase-like"/>
</dbReference>
<dbReference type="InterPro" id="IPR002139">
    <property type="entry name" value="Ribo/fructo_kinase"/>
</dbReference>
<dbReference type="CDD" id="cd01167">
    <property type="entry name" value="bac_FRK"/>
    <property type="match status" value="1"/>
</dbReference>
<dbReference type="AlphaFoldDB" id="A0A6J4NRQ8"/>
<feature type="domain" description="Carbohydrate kinase PfkB" evidence="8">
    <location>
        <begin position="15"/>
        <end position="283"/>
    </location>
</feature>
<keyword evidence="5" id="KW-0067">ATP-binding</keyword>
<name>A0A6J4NRQ8_9ACTN</name>
<dbReference type="GO" id="GO:0006000">
    <property type="term" value="P:fructose metabolic process"/>
    <property type="evidence" value="ECO:0007669"/>
    <property type="project" value="UniProtKB-ARBA"/>
</dbReference>
<dbReference type="PANTHER" id="PTHR43085">
    <property type="entry name" value="HEXOKINASE FAMILY MEMBER"/>
    <property type="match status" value="1"/>
</dbReference>
<dbReference type="EC" id="2.7.1.4" evidence="9"/>
<evidence type="ECO:0000256" key="6">
    <source>
        <dbReference type="RuleBase" id="RU003704"/>
    </source>
</evidence>
<dbReference type="InterPro" id="IPR011611">
    <property type="entry name" value="PfkB_dom"/>
</dbReference>
<keyword evidence="4 6" id="KW-0418">Kinase</keyword>
<dbReference type="Gene3D" id="3.40.1190.20">
    <property type="match status" value="1"/>
</dbReference>
<dbReference type="PROSITE" id="PS00583">
    <property type="entry name" value="PFKB_KINASES_1"/>
    <property type="match status" value="1"/>
</dbReference>
<keyword evidence="3" id="KW-0547">Nucleotide-binding</keyword>
<gene>
    <name evidence="9" type="ORF">AVDCRST_MAG47-3149</name>
</gene>
<protein>
    <submittedName>
        <fullName evidence="9">Fructokinase</fullName>
        <ecNumber evidence="9">2.7.1.4</ecNumber>
    </submittedName>
</protein>
<proteinExistence type="inferred from homology"/>
<dbReference type="InterPro" id="IPR002173">
    <property type="entry name" value="Carboh/pur_kinase_PfkB_CS"/>
</dbReference>
<dbReference type="PROSITE" id="PS00584">
    <property type="entry name" value="PFKB_KINASES_2"/>
    <property type="match status" value="1"/>
</dbReference>
<dbReference type="Pfam" id="PF00294">
    <property type="entry name" value="PfkB"/>
    <property type="match status" value="1"/>
</dbReference>
<keyword evidence="2 6" id="KW-0808">Transferase</keyword>
<evidence type="ECO:0000259" key="8">
    <source>
        <dbReference type="Pfam" id="PF00294"/>
    </source>
</evidence>
<dbReference type="PANTHER" id="PTHR43085:SF1">
    <property type="entry name" value="PSEUDOURIDINE KINASE-RELATED"/>
    <property type="match status" value="1"/>
</dbReference>
<evidence type="ECO:0000256" key="2">
    <source>
        <dbReference type="ARBA" id="ARBA00022679"/>
    </source>
</evidence>
<evidence type="ECO:0000313" key="9">
    <source>
        <dbReference type="EMBL" id="CAA9396461.1"/>
    </source>
</evidence>